<feature type="active site" description="5-glutamyl coenzyme A thioester intermediate" evidence="4">
    <location>
        <position position="323"/>
    </location>
</feature>
<dbReference type="Gene3D" id="3.40.1080.10">
    <property type="entry name" value="Glutaconate Coenzyme A-transferase"/>
    <property type="match status" value="2"/>
</dbReference>
<dbReference type="EC" id="2.8.3.23" evidence="5"/>
<evidence type="ECO:0000256" key="2">
    <source>
        <dbReference type="ARBA" id="ARBA00022679"/>
    </source>
</evidence>
<evidence type="ECO:0000256" key="4">
    <source>
        <dbReference type="PIRSR" id="PIRSR000858-1"/>
    </source>
</evidence>
<reference evidence="5" key="1">
    <citation type="submission" date="2020-07" db="EMBL/GenBank/DDBJ databases">
        <title>Koleobacter methoxysyntrophicus gen. nov., sp. nov., a novel anaerobic bacterium isolated from deep subsurface oil field and proposal of Koleobacterales ord. nov. in the phylum Firmicutes.</title>
        <authorList>
            <person name="Sakamoto S."/>
            <person name="Tamaki H."/>
        </authorList>
    </citation>
    <scope>NUCLEOTIDE SEQUENCE</scope>
    <source>
        <strain evidence="5">NRmbB1</strain>
    </source>
</reference>
<dbReference type="RefSeq" id="WP_206708616.1">
    <property type="nucleotide sequence ID" value="NZ_CP059066.1"/>
</dbReference>
<dbReference type="Proteomes" id="UP000662904">
    <property type="component" value="Chromosome"/>
</dbReference>
<dbReference type="GO" id="GO:0046952">
    <property type="term" value="P:ketone body catabolic process"/>
    <property type="evidence" value="ECO:0007669"/>
    <property type="project" value="InterPro"/>
</dbReference>
<evidence type="ECO:0000256" key="3">
    <source>
        <dbReference type="PIRNR" id="PIRNR000858"/>
    </source>
</evidence>
<dbReference type="PANTHER" id="PTHR43293:SF1">
    <property type="entry name" value="ACETATE COA-TRANSFERASE YDIF"/>
    <property type="match status" value="1"/>
</dbReference>
<dbReference type="Pfam" id="PF01144">
    <property type="entry name" value="CoA_trans"/>
    <property type="match status" value="1"/>
</dbReference>
<dbReference type="KEGG" id="kme:H0A61_00724"/>
<sequence length="520" mass="56380">MAVKFLSAKEAVKFIKDGDTLACEGFVGNGHPEELTKALEKLYLETGSPRELTIVYAAGQGDGKERGMNHLAHDGLVKRVIGGHWNLAPKLGKMAVDNKIEAYNLPQGVISHLFREIAAKRPGLITHVGLKTFVDPRVEGGKLNSVTKEDIVKVINIDGQERLFYKCFPINVAFIRGTTADERGNISLEKEANTLEVLSIAQAVKNCGGTVIVQVERVAKAGTLELSKVKIPGILVDIVVVAEPENHVQTFGEIYNPSYTGEIRIPAGRIPPIPLDERKVIARRASFELYPDTVVNLGIGVPEAVAAVAFEEGMGDYMTLTVESGPIGGIPAGGLSFGAAVNPDCIIDQPYQFDFYDGGGIDIAFLGMAQMDAAGNVNVSRFGPRIAGCGGFINITQNAKKVIFCGTFTAGGAEYSIENGSLKILKEGRFKKILANVEQITFSGEYAREQGQTVKYITERAVFELKADGIWLTEIAPGVDLEKHILAQMDFEPKIQSDLKTMDKRIFSEGPMNIHSNNKK</sequence>
<dbReference type="InterPro" id="IPR014388">
    <property type="entry name" value="3-oxoacid_CoA-transferase"/>
</dbReference>
<accession>A0A8A0RKJ2</accession>
<dbReference type="InterPro" id="IPR037171">
    <property type="entry name" value="NagB/RpiA_transferase-like"/>
</dbReference>
<name>A0A8A0RKJ2_9FIRM</name>
<dbReference type="GO" id="GO:0008410">
    <property type="term" value="F:CoA-transferase activity"/>
    <property type="evidence" value="ECO:0007669"/>
    <property type="project" value="InterPro"/>
</dbReference>
<evidence type="ECO:0000313" key="6">
    <source>
        <dbReference type="Proteomes" id="UP000662904"/>
    </source>
</evidence>
<gene>
    <name evidence="5" type="primary">carA_1</name>
    <name evidence="5" type="ORF">H0A61_00724</name>
</gene>
<dbReference type="SMART" id="SM00882">
    <property type="entry name" value="CoA_trans"/>
    <property type="match status" value="1"/>
</dbReference>
<evidence type="ECO:0000313" key="5">
    <source>
        <dbReference type="EMBL" id="QSQ08402.1"/>
    </source>
</evidence>
<protein>
    <submittedName>
        <fullName evidence="5">Caffeate CoA-transferase</fullName>
        <ecNumber evidence="5">2.8.3.23</ecNumber>
    </submittedName>
</protein>
<dbReference type="EMBL" id="CP059066">
    <property type="protein sequence ID" value="QSQ08402.1"/>
    <property type="molecule type" value="Genomic_DNA"/>
</dbReference>
<evidence type="ECO:0000256" key="1">
    <source>
        <dbReference type="ARBA" id="ARBA00007154"/>
    </source>
</evidence>
<proteinExistence type="inferred from homology"/>
<dbReference type="InterPro" id="IPR004165">
    <property type="entry name" value="CoA_trans_fam_I"/>
</dbReference>
<organism evidence="5 6">
    <name type="scientific">Koleobacter methoxysyntrophicus</name>
    <dbReference type="NCBI Taxonomy" id="2751313"/>
    <lineage>
        <taxon>Bacteria</taxon>
        <taxon>Bacillati</taxon>
        <taxon>Bacillota</taxon>
        <taxon>Clostridia</taxon>
        <taxon>Koleobacterales</taxon>
        <taxon>Koleobacteraceae</taxon>
        <taxon>Koleobacter</taxon>
    </lineage>
</organism>
<keyword evidence="6" id="KW-1185">Reference proteome</keyword>
<comment type="similarity">
    <text evidence="1 3">Belongs to the 3-oxoacid CoA-transferase family.</text>
</comment>
<dbReference type="AlphaFoldDB" id="A0A8A0RKJ2"/>
<dbReference type="SUPFAM" id="SSF100950">
    <property type="entry name" value="NagB/RpiA/CoA transferase-like"/>
    <property type="match status" value="2"/>
</dbReference>
<keyword evidence="2 3" id="KW-0808">Transferase</keyword>
<dbReference type="PIRSF" id="PIRSF000858">
    <property type="entry name" value="SCOT-t"/>
    <property type="match status" value="1"/>
</dbReference>
<dbReference type="PANTHER" id="PTHR43293">
    <property type="entry name" value="ACETATE COA-TRANSFERASE YDIF"/>
    <property type="match status" value="1"/>
</dbReference>